<keyword evidence="2" id="KW-1185">Reference proteome</keyword>
<sequence>MTSVKTIIAFGTGSVWNWPDSPFSFTCHCFFRFGEWVLEYKDVGLGGGSLDVVAPWGLHRGTWPILERWSTSGWDFTWRCSGDFSSFSSIFGSVIDSPEIETRGGIIPRGADCDVLGWRIMTAYPYPPLRNYKVISVIFCGKNKVIERNQVFS</sequence>
<evidence type="ECO:0000313" key="2">
    <source>
        <dbReference type="Proteomes" id="UP000070284"/>
    </source>
</evidence>
<dbReference type="AlphaFoldDB" id="A0A133UMW0"/>
<comment type="caution">
    <text evidence="1">The sequence shown here is derived from an EMBL/GenBank/DDBJ whole genome shotgun (WGS) entry which is preliminary data.</text>
</comment>
<dbReference type="EMBL" id="LHXO01000012">
    <property type="protein sequence ID" value="KXA95548.1"/>
    <property type="molecule type" value="Genomic_DNA"/>
</dbReference>
<name>A0A133UMW0_9EURY</name>
<evidence type="ECO:0000313" key="1">
    <source>
        <dbReference type="EMBL" id="KXA95548.1"/>
    </source>
</evidence>
<gene>
    <name evidence="1" type="ORF">AKJ65_01505</name>
</gene>
<proteinExistence type="predicted"/>
<accession>A0A133UMW0</accession>
<dbReference type="Proteomes" id="UP000070284">
    <property type="component" value="Unassembled WGS sequence"/>
</dbReference>
<protein>
    <submittedName>
        <fullName evidence="1">Uncharacterized protein</fullName>
    </submittedName>
</protein>
<reference evidence="1 2" key="1">
    <citation type="journal article" date="2016" name="Sci. Rep.">
        <title>Metabolic traits of an uncultured archaeal lineage -MSBL1- from brine pools of the Red Sea.</title>
        <authorList>
            <person name="Mwirichia R."/>
            <person name="Alam I."/>
            <person name="Rashid M."/>
            <person name="Vinu M."/>
            <person name="Ba-Alawi W."/>
            <person name="Anthony Kamau A."/>
            <person name="Kamanda Ngugi D."/>
            <person name="Goker M."/>
            <person name="Klenk H.P."/>
            <person name="Bajic V."/>
            <person name="Stingl U."/>
        </authorList>
    </citation>
    <scope>NUCLEOTIDE SEQUENCE [LARGE SCALE GENOMIC DNA]</scope>
    <source>
        <strain evidence="1">SCGC-AAA259E19</strain>
    </source>
</reference>
<organism evidence="1 2">
    <name type="scientific">candidate division MSBL1 archaeon SCGC-AAA259E19</name>
    <dbReference type="NCBI Taxonomy" id="1698264"/>
    <lineage>
        <taxon>Archaea</taxon>
        <taxon>Methanobacteriati</taxon>
        <taxon>Methanobacteriota</taxon>
        <taxon>candidate division MSBL1</taxon>
    </lineage>
</organism>